<evidence type="ECO:0000256" key="1">
    <source>
        <dbReference type="SAM" id="Phobius"/>
    </source>
</evidence>
<name>I4EK60_9BACT</name>
<protein>
    <submittedName>
        <fullName evidence="2">Uncharacterized protein</fullName>
    </submittedName>
</protein>
<dbReference type="OrthoDB" id="3636412at2"/>
<comment type="caution">
    <text evidence="2">The sequence shown here is derived from an EMBL/GenBank/DDBJ whole genome shotgun (WGS) entry which is preliminary data.</text>
</comment>
<gene>
    <name evidence="2" type="ORF">NITHO_4420010</name>
</gene>
<proteinExistence type="predicted"/>
<dbReference type="EMBL" id="CAGS01000382">
    <property type="protein sequence ID" value="CCF85072.1"/>
    <property type="molecule type" value="Genomic_DNA"/>
</dbReference>
<keyword evidence="1" id="KW-0472">Membrane</keyword>
<organism evidence="2 3">
    <name type="scientific">Nitrolancea hollandica Lb</name>
    <dbReference type="NCBI Taxonomy" id="1129897"/>
    <lineage>
        <taxon>Bacteria</taxon>
        <taxon>Pseudomonadati</taxon>
        <taxon>Thermomicrobiota</taxon>
        <taxon>Thermomicrobia</taxon>
        <taxon>Sphaerobacterales</taxon>
        <taxon>Sphaerobacterineae</taxon>
        <taxon>Sphaerobacteraceae</taxon>
        <taxon>Nitrolancea</taxon>
    </lineage>
</organism>
<keyword evidence="1" id="KW-1133">Transmembrane helix</keyword>
<keyword evidence="3" id="KW-1185">Reference proteome</keyword>
<feature type="transmembrane region" description="Helical" evidence="1">
    <location>
        <begin position="69"/>
        <end position="89"/>
    </location>
</feature>
<feature type="transmembrane region" description="Helical" evidence="1">
    <location>
        <begin position="41"/>
        <end position="62"/>
    </location>
</feature>
<dbReference type="AlphaFoldDB" id="I4EK60"/>
<evidence type="ECO:0000313" key="3">
    <source>
        <dbReference type="Proteomes" id="UP000004221"/>
    </source>
</evidence>
<evidence type="ECO:0000313" key="2">
    <source>
        <dbReference type="EMBL" id="CCF85072.1"/>
    </source>
</evidence>
<sequence>MAAVSTYRSRVAILVLLTAILVALGVDSLAGWPISLPSATPLIAVLIGLGVIAASVGAYRLSRTRTQRAISLGTLAVLISGICFLILMADHAGFAVPIAQAPRDDGLPGRITYANRHYRSLGESCWSKDLLTSHGYWPLTQVAAIPTLFGALHPIMAPGSGADEPELPATPTVVFVPAEAGCYLTYGLEGGP</sequence>
<dbReference type="Proteomes" id="UP000004221">
    <property type="component" value="Unassembled WGS sequence"/>
</dbReference>
<keyword evidence="1" id="KW-0812">Transmembrane</keyword>
<reference evidence="2 3" key="1">
    <citation type="journal article" date="2012" name="ISME J.">
        <title>Nitrification expanded: discovery, physiology and genomics of a nitrite-oxidizing bacterium from the phylum Chloroflexi.</title>
        <authorList>
            <person name="Sorokin D.Y."/>
            <person name="Lucker S."/>
            <person name="Vejmelkova D."/>
            <person name="Kostrikina N.A."/>
            <person name="Kleerebezem R."/>
            <person name="Rijpstra W.I."/>
            <person name="Damste J.S."/>
            <person name="Le Paslier D."/>
            <person name="Muyzer G."/>
            <person name="Wagner M."/>
            <person name="van Loosdrecht M.C."/>
            <person name="Daims H."/>
        </authorList>
    </citation>
    <scope>NUCLEOTIDE SEQUENCE [LARGE SCALE GENOMIC DNA]</scope>
    <source>
        <strain evidence="3">none</strain>
    </source>
</reference>
<accession>I4EK60</accession>
<dbReference type="RefSeq" id="WP_008479718.1">
    <property type="nucleotide sequence ID" value="NZ_CAGS01000382.1"/>
</dbReference>